<comment type="cofactor">
    <cofactor evidence="8">
        <name>Mn(2+)</name>
        <dbReference type="ChEBI" id="CHEBI:29035"/>
    </cofactor>
    <text evidence="8">Binds 2 manganese ions per subunit.</text>
</comment>
<dbReference type="CDD" id="cd00433">
    <property type="entry name" value="Peptidase_M17"/>
    <property type="match status" value="1"/>
</dbReference>
<feature type="domain" description="Peptidase M17 leucyl aminopeptidase N-terminal" evidence="10">
    <location>
        <begin position="19"/>
        <end position="140"/>
    </location>
</feature>
<keyword evidence="8" id="KW-0963">Cytoplasm</keyword>
<dbReference type="InterPro" id="IPR023042">
    <property type="entry name" value="Peptidase_M17_leu_NH2_pept"/>
</dbReference>
<organism evidence="11 12">
    <name type="scientific">Bosea caraganae</name>
    <dbReference type="NCBI Taxonomy" id="2763117"/>
    <lineage>
        <taxon>Bacteria</taxon>
        <taxon>Pseudomonadati</taxon>
        <taxon>Pseudomonadota</taxon>
        <taxon>Alphaproteobacteria</taxon>
        <taxon>Hyphomicrobiales</taxon>
        <taxon>Boseaceae</taxon>
        <taxon>Bosea</taxon>
    </lineage>
</organism>
<feature type="binding site" evidence="8">
    <location>
        <position position="353"/>
    </location>
    <ligand>
        <name>Mn(2+)</name>
        <dbReference type="ChEBI" id="CHEBI:29035"/>
        <label>1</label>
    </ligand>
</feature>
<evidence type="ECO:0000256" key="6">
    <source>
        <dbReference type="ARBA" id="ARBA00022801"/>
    </source>
</evidence>
<keyword evidence="6 8" id="KW-0378">Hydrolase</keyword>
<keyword evidence="12" id="KW-1185">Reference proteome</keyword>
<dbReference type="SUPFAM" id="SSF52949">
    <property type="entry name" value="Macro domain-like"/>
    <property type="match status" value="1"/>
</dbReference>
<dbReference type="AlphaFoldDB" id="A0A370L4X5"/>
<comment type="caution">
    <text evidence="11">The sequence shown here is derived from an EMBL/GenBank/DDBJ whole genome shotgun (WGS) entry which is preliminary data.</text>
</comment>
<accession>A0A370L4X5</accession>
<comment type="subcellular location">
    <subcellularLocation>
        <location evidence="8">Cytoplasm</location>
    </subcellularLocation>
</comment>
<dbReference type="PRINTS" id="PR00481">
    <property type="entry name" value="LAMNOPPTDASE"/>
</dbReference>
<reference evidence="12" key="1">
    <citation type="submission" date="2018-07" db="EMBL/GenBank/DDBJ databases">
        <authorList>
            <person name="Safronova V.I."/>
            <person name="Chirak E.R."/>
            <person name="Sazanova A.L."/>
        </authorList>
    </citation>
    <scope>NUCLEOTIDE SEQUENCE [LARGE SCALE GENOMIC DNA]</scope>
    <source>
        <strain evidence="12">RCAM04685</strain>
    </source>
</reference>
<feature type="active site" evidence="8">
    <location>
        <position position="355"/>
    </location>
</feature>
<dbReference type="InterPro" id="IPR011356">
    <property type="entry name" value="Leucine_aapep/pepB"/>
</dbReference>
<dbReference type="RefSeq" id="WP_114829910.1">
    <property type="nucleotide sequence ID" value="NZ_QQTO01000007.1"/>
</dbReference>
<comment type="catalytic activity">
    <reaction evidence="1 8">
        <text>Release of an N-terminal amino acid, Xaa-|-Yaa-, in which Xaa is preferably Leu, but may be other amino acids including Pro although not Arg or Lys, and Yaa may be Pro. Amino acid amides and methyl esters are also readily hydrolyzed, but rates on arylamides are exceedingly low.</text>
        <dbReference type="EC" id="3.4.11.1"/>
    </reaction>
</comment>
<keyword evidence="8" id="KW-0479">Metal-binding</keyword>
<evidence type="ECO:0000256" key="2">
    <source>
        <dbReference type="ARBA" id="ARBA00000967"/>
    </source>
</evidence>
<evidence type="ECO:0000313" key="11">
    <source>
        <dbReference type="EMBL" id="RDJ24048.1"/>
    </source>
</evidence>
<dbReference type="PANTHER" id="PTHR11963:SF23">
    <property type="entry name" value="CYTOSOL AMINOPEPTIDASE"/>
    <property type="match status" value="1"/>
</dbReference>
<comment type="function">
    <text evidence="8">Presumably involved in the processing and regular turnover of intracellular proteins. Catalyzes the removal of unsubstituted N-terminal amino acids from various peptides.</text>
</comment>
<proteinExistence type="inferred from homology"/>
<keyword evidence="5 8" id="KW-0645">Protease</keyword>
<dbReference type="GO" id="GO:0030145">
    <property type="term" value="F:manganese ion binding"/>
    <property type="evidence" value="ECO:0007669"/>
    <property type="project" value="UniProtKB-UniRule"/>
</dbReference>
<dbReference type="Gene3D" id="3.40.630.10">
    <property type="entry name" value="Zn peptidases"/>
    <property type="match status" value="1"/>
</dbReference>
<dbReference type="EC" id="3.4.11.10" evidence="8"/>
<feature type="binding site" evidence="8">
    <location>
        <position position="269"/>
    </location>
    <ligand>
        <name>Mn(2+)</name>
        <dbReference type="ChEBI" id="CHEBI:29035"/>
        <label>2</label>
    </ligand>
</feature>
<dbReference type="Pfam" id="PF02789">
    <property type="entry name" value="Peptidase_M17_N"/>
    <property type="match status" value="1"/>
</dbReference>
<dbReference type="HAMAP" id="MF_00181">
    <property type="entry name" value="Cytosol_peptidase_M17"/>
    <property type="match status" value="1"/>
</dbReference>
<dbReference type="GO" id="GO:0005737">
    <property type="term" value="C:cytoplasm"/>
    <property type="evidence" value="ECO:0007669"/>
    <property type="project" value="UniProtKB-SubCell"/>
</dbReference>
<dbReference type="Proteomes" id="UP000255207">
    <property type="component" value="Unassembled WGS sequence"/>
</dbReference>
<evidence type="ECO:0000256" key="1">
    <source>
        <dbReference type="ARBA" id="ARBA00000135"/>
    </source>
</evidence>
<sequence length="517" mass="53713">MEIIPAVGDAEKLRTELLVVGVFSGGPLTRSARRLDRRAAGRLSVILKRGELDEAPGTTLLIHHLPGSVAARILLVSLGKRALFSDRAYCRALAATAKVIAGSVASEAVVTLAESEVPGRSLNWRVQQAAQVLTDGGYAFVLPETQPCGSKARARARRSIMLLVPQTLTSELVGALRRGVAIAEGVALAKDLGNLPGNICTPAYLAETAREMGEEFGFEVEILERQDLEALGMGAFLVVGRSSANPCKLIVLKSNGGGIGSRPVVLVGKGITFDIGGTPLTPGADPDEMKFNMSGAGSVLGVMRTIARLAVPINVVGLIAAAESMPVGSASRPGDVVTSMSGQTIEIRTHEAEGRLLLCDVLTYAERFAPACVIDVATLTEACVVALGSHASGLFANDDALAAELLRCGSVSGDRVWQLPIWDDYVGQLGSSFADTSNLGGRAAGAITAACFLARFATAYPWAHLDIAGTASISGAAKASTGRPVPLLAEFLISRAAESAPALSRPLSQPPTMELNS</sequence>
<protein>
    <recommendedName>
        <fullName evidence="8">Probable cytosol aminopeptidase</fullName>
        <ecNumber evidence="8">3.4.11.1</ecNumber>
    </recommendedName>
    <alternativeName>
        <fullName evidence="8">Leucine aminopeptidase</fullName>
        <shortName evidence="8">LAP</shortName>
        <ecNumber evidence="8">3.4.11.10</ecNumber>
    </alternativeName>
    <alternativeName>
        <fullName evidence="8">Leucyl aminopeptidase</fullName>
    </alternativeName>
</protein>
<keyword evidence="7 8" id="KW-0464">Manganese</keyword>
<comment type="similarity">
    <text evidence="3 8">Belongs to the peptidase M17 family.</text>
</comment>
<name>A0A370L4X5_9HYPH</name>
<dbReference type="NCBIfam" id="NF002074">
    <property type="entry name" value="PRK00913.1-4"/>
    <property type="match status" value="1"/>
</dbReference>
<dbReference type="GO" id="GO:0070006">
    <property type="term" value="F:metalloaminopeptidase activity"/>
    <property type="evidence" value="ECO:0007669"/>
    <property type="project" value="InterPro"/>
</dbReference>
<dbReference type="SUPFAM" id="SSF53187">
    <property type="entry name" value="Zn-dependent exopeptidases"/>
    <property type="match status" value="1"/>
</dbReference>
<evidence type="ECO:0000256" key="7">
    <source>
        <dbReference type="ARBA" id="ARBA00023211"/>
    </source>
</evidence>
<evidence type="ECO:0000256" key="5">
    <source>
        <dbReference type="ARBA" id="ARBA00022670"/>
    </source>
</evidence>
<dbReference type="OrthoDB" id="9809354at2"/>
<gene>
    <name evidence="8" type="primary">pepA</name>
    <name evidence="11" type="ORF">DWE98_14065</name>
</gene>
<dbReference type="InterPro" id="IPR008283">
    <property type="entry name" value="Peptidase_M17_N"/>
</dbReference>
<evidence type="ECO:0000256" key="8">
    <source>
        <dbReference type="HAMAP-Rule" id="MF_00181"/>
    </source>
</evidence>
<dbReference type="EC" id="3.4.11.1" evidence="8"/>
<dbReference type="EMBL" id="QQTP01000007">
    <property type="protein sequence ID" value="RDJ24048.1"/>
    <property type="molecule type" value="Genomic_DNA"/>
</dbReference>
<evidence type="ECO:0000256" key="3">
    <source>
        <dbReference type="ARBA" id="ARBA00009528"/>
    </source>
</evidence>
<dbReference type="InterPro" id="IPR043472">
    <property type="entry name" value="Macro_dom-like"/>
</dbReference>
<dbReference type="Pfam" id="PF00883">
    <property type="entry name" value="Peptidase_M17"/>
    <property type="match status" value="1"/>
</dbReference>
<feature type="binding site" evidence="8">
    <location>
        <position position="274"/>
    </location>
    <ligand>
        <name>Mn(2+)</name>
        <dbReference type="ChEBI" id="CHEBI:29035"/>
        <label>2</label>
    </ligand>
</feature>
<dbReference type="GO" id="GO:0006508">
    <property type="term" value="P:proteolysis"/>
    <property type="evidence" value="ECO:0007669"/>
    <property type="project" value="UniProtKB-KW"/>
</dbReference>
<comment type="caution">
    <text evidence="8">Lacks conserved residue(s) required for the propagation of feature annotation.</text>
</comment>
<feature type="domain" description="Cytosol aminopeptidase" evidence="9">
    <location>
        <begin position="188"/>
        <end position="488"/>
    </location>
</feature>
<evidence type="ECO:0000313" key="12">
    <source>
        <dbReference type="Proteomes" id="UP000255207"/>
    </source>
</evidence>
<feature type="binding site" evidence="8">
    <location>
        <position position="353"/>
    </location>
    <ligand>
        <name>Mn(2+)</name>
        <dbReference type="ChEBI" id="CHEBI:29035"/>
        <label>2</label>
    </ligand>
</feature>
<evidence type="ECO:0000256" key="4">
    <source>
        <dbReference type="ARBA" id="ARBA00022438"/>
    </source>
</evidence>
<comment type="catalytic activity">
    <reaction evidence="2 8">
        <text>Release of an N-terminal amino acid, preferentially leucine, but not glutamic or aspartic acids.</text>
        <dbReference type="EC" id="3.4.11.10"/>
    </reaction>
</comment>
<dbReference type="PANTHER" id="PTHR11963">
    <property type="entry name" value="LEUCINE AMINOPEPTIDASE-RELATED"/>
    <property type="match status" value="1"/>
</dbReference>
<dbReference type="Gene3D" id="3.40.220.10">
    <property type="entry name" value="Leucine Aminopeptidase, subunit E, domain 1"/>
    <property type="match status" value="1"/>
</dbReference>
<evidence type="ECO:0000259" key="9">
    <source>
        <dbReference type="Pfam" id="PF00883"/>
    </source>
</evidence>
<dbReference type="InterPro" id="IPR000819">
    <property type="entry name" value="Peptidase_M17_C"/>
</dbReference>
<evidence type="ECO:0000259" key="10">
    <source>
        <dbReference type="Pfam" id="PF02789"/>
    </source>
</evidence>
<keyword evidence="4 8" id="KW-0031">Aminopeptidase</keyword>
<feature type="binding site" evidence="8">
    <location>
        <position position="274"/>
    </location>
    <ligand>
        <name>Mn(2+)</name>
        <dbReference type="ChEBI" id="CHEBI:29035"/>
        <label>1</label>
    </ligand>
</feature>